<feature type="compositionally biased region" description="Acidic residues" evidence="1">
    <location>
        <begin position="364"/>
        <end position="380"/>
    </location>
</feature>
<gene>
    <name evidence="3" type="ORF">L202_06069</name>
</gene>
<dbReference type="EMBL" id="AWGJ01000009">
    <property type="protein sequence ID" value="ODN76147.1"/>
    <property type="molecule type" value="Genomic_DNA"/>
</dbReference>
<dbReference type="OrthoDB" id="21499at2759"/>
<dbReference type="GO" id="GO:0005634">
    <property type="term" value="C:nucleus"/>
    <property type="evidence" value="ECO:0007669"/>
    <property type="project" value="TreeGrafter"/>
</dbReference>
<feature type="region of interest" description="Disordered" evidence="1">
    <location>
        <begin position="55"/>
        <end position="86"/>
    </location>
</feature>
<dbReference type="RefSeq" id="XP_018991678.1">
    <property type="nucleotide sequence ID" value="XM_019140527.1"/>
</dbReference>
<dbReference type="Pfam" id="PF13926">
    <property type="entry name" value="DUF4211"/>
    <property type="match status" value="1"/>
</dbReference>
<dbReference type="AlphaFoldDB" id="A0A1E3HIG4"/>
<organism evidence="3 4">
    <name type="scientific">Cryptococcus amylolentus CBS 6039</name>
    <dbReference type="NCBI Taxonomy" id="1295533"/>
    <lineage>
        <taxon>Eukaryota</taxon>
        <taxon>Fungi</taxon>
        <taxon>Dikarya</taxon>
        <taxon>Basidiomycota</taxon>
        <taxon>Agaricomycotina</taxon>
        <taxon>Tremellomycetes</taxon>
        <taxon>Tremellales</taxon>
        <taxon>Cryptococcaceae</taxon>
        <taxon>Cryptococcus</taxon>
    </lineage>
</organism>
<feature type="region of interest" description="Disordered" evidence="1">
    <location>
        <begin position="1"/>
        <end position="21"/>
    </location>
</feature>
<accession>A0A1E3HIG4</accession>
<dbReference type="PANTHER" id="PTHR14689">
    <property type="entry name" value="PHORBOL-ESTER_DAG-TYPE DOMAIN-CONTAINING PROTEIN"/>
    <property type="match status" value="1"/>
</dbReference>
<evidence type="ECO:0000313" key="4">
    <source>
        <dbReference type="Proteomes" id="UP000094065"/>
    </source>
</evidence>
<protein>
    <recommendedName>
        <fullName evidence="2">DUF4211 domain-containing protein</fullName>
    </recommendedName>
</protein>
<feature type="region of interest" description="Disordered" evidence="1">
    <location>
        <begin position="233"/>
        <end position="314"/>
    </location>
</feature>
<evidence type="ECO:0000313" key="3">
    <source>
        <dbReference type="EMBL" id="ODN76147.1"/>
    </source>
</evidence>
<reference evidence="3 4" key="1">
    <citation type="submission" date="2016-06" db="EMBL/GenBank/DDBJ databases">
        <title>Evolution of pathogenesis and genome organization in the Tremellales.</title>
        <authorList>
            <person name="Cuomo C."/>
            <person name="Litvintseva A."/>
            <person name="Heitman J."/>
            <person name="Chen Y."/>
            <person name="Sun S."/>
            <person name="Springer D."/>
            <person name="Dromer F."/>
            <person name="Young S."/>
            <person name="Zeng Q."/>
            <person name="Chapman S."/>
            <person name="Gujja S."/>
            <person name="Saif S."/>
            <person name="Birren B."/>
        </authorList>
    </citation>
    <scope>NUCLEOTIDE SEQUENCE [LARGE SCALE GENOMIC DNA]</scope>
    <source>
        <strain evidence="3 4">CBS 6039</strain>
    </source>
</reference>
<sequence>MTPSPLSPPLSGDDTPHNIPSDYHRVFVALPRLTPQQRAGYRPWPLPCCHSRPYGMLSQNSKLGSSEREAMTSPSSNTPEIPPQPQALRDPFVTPSVGGLLDNGSDVQELAQMPLANRQQGSIGKRRHIKVVASSGDEDDVVVLNPRSKRRIVTARAANSSKASRVDVTHRASSFHSATPVNKRRFGKFDGGREVDYDDLFFSADERHASPLPPTANSRSRVREAIAPSTQAALDGLKERRARRGPPPTRSSDFPDDCPGRLVIVSDSERSLSPPRTSRRRRSSGKAKPATQVYLDPDDKSTHEAETEEEEDMVEGLKLDNPEDYRVEGRLRSPRKETRKQRAIRHLKNKRLGVIEVSSSSEGGGEESDSAEEYFGDDLLPDGTVRDPFRTEEDEMRDFITDDGHDSAGYELPAEFAGARGQSEDTRFRIVFQYFLYLAMHGPERARDLPEREKAYFEPFLSSMRTRMTDYRNNRVRSQAWRQELVHKLLKYPYFCAQTVEPEPGCDACNLSGRISSFAMSLEGRPYDSVTFEYVTDSDDDLESSNAEEDDEWNELEKLRGTRKGKDSPQGKIAREKSQMMEHLRVDYEWLEHGEGMIHGEAGEAEEAEQRKGDSYIIGKYCKRRAQIFHRISHWEFILFHRIKQLYTDLLTCMGYKVPGSLSEDRAKKYAAEDDDYYLGRRNTRQRTMADRAAVLRGTDFPEDCEDLESVLQWMIGERYVSEQQEWIENLIERAENLDKIPSDR</sequence>
<feature type="domain" description="DUF4211" evidence="2">
    <location>
        <begin position="398"/>
        <end position="531"/>
    </location>
</feature>
<name>A0A1E3HIG4_9TREE</name>
<evidence type="ECO:0000259" key="2">
    <source>
        <dbReference type="Pfam" id="PF13926"/>
    </source>
</evidence>
<evidence type="ECO:0000256" key="1">
    <source>
        <dbReference type="SAM" id="MobiDB-lite"/>
    </source>
</evidence>
<feature type="region of interest" description="Disordered" evidence="1">
    <location>
        <begin position="357"/>
        <end position="383"/>
    </location>
</feature>
<dbReference type="PANTHER" id="PTHR14689:SF0">
    <property type="entry name" value="COILED-COIL DOMAIN-CONTAINING PROTEIN 82"/>
    <property type="match status" value="1"/>
</dbReference>
<dbReference type="InterPro" id="IPR025451">
    <property type="entry name" value="DUF4211"/>
</dbReference>
<dbReference type="Proteomes" id="UP000094065">
    <property type="component" value="Unassembled WGS sequence"/>
</dbReference>
<keyword evidence="4" id="KW-1185">Reference proteome</keyword>
<dbReference type="GeneID" id="30157378"/>
<comment type="caution">
    <text evidence="3">The sequence shown here is derived from an EMBL/GenBank/DDBJ whole genome shotgun (WGS) entry which is preliminary data.</text>
</comment>
<proteinExistence type="predicted"/>